<dbReference type="GO" id="GO:0051260">
    <property type="term" value="P:protein homooligomerization"/>
    <property type="evidence" value="ECO:0007669"/>
    <property type="project" value="InterPro"/>
</dbReference>
<keyword evidence="8 12" id="KW-1133">Transmembrane helix</keyword>
<reference evidence="15" key="1">
    <citation type="submission" date="2022-08" db="UniProtKB">
        <authorList>
            <consortium name="EnsemblMetazoa"/>
        </authorList>
    </citation>
    <scope>IDENTIFICATION</scope>
    <source>
        <strain evidence="15">05x7-T-G4-1.051#20</strain>
    </source>
</reference>
<feature type="transmembrane region" description="Helical" evidence="12">
    <location>
        <begin position="341"/>
        <end position="362"/>
    </location>
</feature>
<dbReference type="EnsemblMetazoa" id="G27558.1">
    <property type="protein sequence ID" value="G27558.1:cds"/>
    <property type="gene ID" value="G27558"/>
</dbReference>
<evidence type="ECO:0000256" key="7">
    <source>
        <dbReference type="ARBA" id="ARBA00022958"/>
    </source>
</evidence>
<dbReference type="InterPro" id="IPR028325">
    <property type="entry name" value="VG_K_chnl"/>
</dbReference>
<dbReference type="InterPro" id="IPR027359">
    <property type="entry name" value="Volt_channel_dom_sf"/>
</dbReference>
<dbReference type="Pfam" id="PF00520">
    <property type="entry name" value="Ion_trans"/>
    <property type="match status" value="1"/>
</dbReference>
<evidence type="ECO:0000256" key="9">
    <source>
        <dbReference type="ARBA" id="ARBA00023065"/>
    </source>
</evidence>
<keyword evidence="16" id="KW-1185">Reference proteome</keyword>
<evidence type="ECO:0000256" key="6">
    <source>
        <dbReference type="ARBA" id="ARBA00022882"/>
    </source>
</evidence>
<feature type="transmembrane region" description="Helical" evidence="12">
    <location>
        <begin position="399"/>
        <end position="420"/>
    </location>
</feature>
<name>A0A8W8LDZ3_MAGGI</name>
<feature type="transmembrane region" description="Helical" evidence="12">
    <location>
        <begin position="273"/>
        <end position="294"/>
    </location>
</feature>
<dbReference type="Gene3D" id="1.10.287.70">
    <property type="match status" value="1"/>
</dbReference>
<evidence type="ECO:0000256" key="10">
    <source>
        <dbReference type="ARBA" id="ARBA00023136"/>
    </source>
</evidence>
<dbReference type="AlphaFoldDB" id="A0A8W8LDZ3"/>
<comment type="subcellular location">
    <subcellularLocation>
        <location evidence="1">Membrane</location>
        <topology evidence="1">Multi-pass membrane protein</topology>
    </subcellularLocation>
</comment>
<evidence type="ECO:0000259" key="14">
    <source>
        <dbReference type="Pfam" id="PF02214"/>
    </source>
</evidence>
<keyword evidence="7" id="KW-0630">Potassium</keyword>
<dbReference type="Proteomes" id="UP000005408">
    <property type="component" value="Unassembled WGS sequence"/>
</dbReference>
<dbReference type="InterPro" id="IPR011333">
    <property type="entry name" value="SKP1/BTB/POZ_sf"/>
</dbReference>
<feature type="domain" description="Potassium channel tetramerisation-type BTB" evidence="14">
    <location>
        <begin position="7"/>
        <end position="87"/>
    </location>
</feature>
<evidence type="ECO:0000256" key="8">
    <source>
        <dbReference type="ARBA" id="ARBA00022989"/>
    </source>
</evidence>
<evidence type="ECO:0000256" key="12">
    <source>
        <dbReference type="SAM" id="Phobius"/>
    </source>
</evidence>
<keyword evidence="9" id="KW-0406">Ion transport</keyword>
<dbReference type="GO" id="GO:0001508">
    <property type="term" value="P:action potential"/>
    <property type="evidence" value="ECO:0007669"/>
    <property type="project" value="TreeGrafter"/>
</dbReference>
<feature type="transmembrane region" description="Helical" evidence="12">
    <location>
        <begin position="314"/>
        <end position="334"/>
    </location>
</feature>
<keyword evidence="6" id="KW-0851">Voltage-gated channel</keyword>
<dbReference type="InterPro" id="IPR003131">
    <property type="entry name" value="T1-type_BTB"/>
</dbReference>
<keyword evidence="4 12" id="KW-0812">Transmembrane</keyword>
<dbReference type="InterPro" id="IPR003968">
    <property type="entry name" value="K_chnl_volt-dep_Kv"/>
</dbReference>
<accession>A0A8W8LDZ3</accession>
<keyword evidence="10 12" id="KW-0472">Membrane</keyword>
<organism evidence="15 16">
    <name type="scientific">Magallana gigas</name>
    <name type="common">Pacific oyster</name>
    <name type="synonym">Crassostrea gigas</name>
    <dbReference type="NCBI Taxonomy" id="29159"/>
    <lineage>
        <taxon>Eukaryota</taxon>
        <taxon>Metazoa</taxon>
        <taxon>Spiralia</taxon>
        <taxon>Lophotrochozoa</taxon>
        <taxon>Mollusca</taxon>
        <taxon>Bivalvia</taxon>
        <taxon>Autobranchia</taxon>
        <taxon>Pteriomorphia</taxon>
        <taxon>Ostreida</taxon>
        <taxon>Ostreoidea</taxon>
        <taxon>Ostreidae</taxon>
        <taxon>Magallana</taxon>
    </lineage>
</organism>
<protein>
    <submittedName>
        <fullName evidence="15">Uncharacterized protein</fullName>
    </submittedName>
</protein>
<proteinExistence type="predicted"/>
<dbReference type="GO" id="GO:0008076">
    <property type="term" value="C:voltage-gated potassium channel complex"/>
    <property type="evidence" value="ECO:0007669"/>
    <property type="project" value="InterPro"/>
</dbReference>
<dbReference type="PRINTS" id="PR00169">
    <property type="entry name" value="KCHANNEL"/>
</dbReference>
<keyword evidence="11" id="KW-0407">Ion channel</keyword>
<keyword evidence="3" id="KW-0633">Potassium transport</keyword>
<dbReference type="PRINTS" id="PR01491">
    <property type="entry name" value="KVCHANNEL"/>
</dbReference>
<dbReference type="PANTHER" id="PTHR11537:SF254">
    <property type="entry name" value="POTASSIUM VOLTAGE-GATED CHANNEL PROTEIN SHAB"/>
    <property type="match status" value="1"/>
</dbReference>
<evidence type="ECO:0000259" key="13">
    <source>
        <dbReference type="Pfam" id="PF00520"/>
    </source>
</evidence>
<keyword evidence="2" id="KW-0813">Transport</keyword>
<evidence type="ECO:0000256" key="3">
    <source>
        <dbReference type="ARBA" id="ARBA00022538"/>
    </source>
</evidence>
<dbReference type="GO" id="GO:0005249">
    <property type="term" value="F:voltage-gated potassium channel activity"/>
    <property type="evidence" value="ECO:0007669"/>
    <property type="project" value="InterPro"/>
</dbReference>
<evidence type="ECO:0000256" key="2">
    <source>
        <dbReference type="ARBA" id="ARBA00022448"/>
    </source>
</evidence>
<feature type="domain" description="Ion transport" evidence="13">
    <location>
        <begin position="234"/>
        <end position="428"/>
    </location>
</feature>
<evidence type="ECO:0000313" key="15">
    <source>
        <dbReference type="EnsemblMetazoa" id="G27558.1:cds"/>
    </source>
</evidence>
<keyword evidence="5" id="KW-0631">Potassium channel</keyword>
<dbReference type="Gene3D" id="3.30.710.10">
    <property type="entry name" value="Potassium Channel Kv1.1, Chain A"/>
    <property type="match status" value="1"/>
</dbReference>
<sequence length="437" mass="49903">MNNVENITLNIGGFPFKIPKDAICRLPNFTAVSNQTEYQFDRPRQCFDAIYNYCVLGKLHIPPTVCTGEFLEELEFWGVKAEKLEKCCHHRYVLFMREQENLRGFINCTEKEEDQNDAAEKFQNNGAKSRLWNILENRDSKLETKAYFVLSTTVILLAIFGVAFSTVSLTLETNNTALNYGQASTIGTTEYTPAMLSTTGAGWMNESDKNGSKFSEEKMFSNSAREKVLSMRDADPDTRWFLYVEHFTNAFFTMELIARLVCCPSLARYFRGYLNLVDIIVLVASFGRYIVLLADMTGSSTNADPLLYLQMLRVLRLLRIIENVPAFKILCYSVRLERKDLMTMLLFLFMGMLLFSNFLYFVEDNEDFPSIPDAWWFSIVTMTTVGFGDMVPKTAVGRIIGAMCALSGVLFISLTIPIFVNTFQSLYLYASFKSNRL</sequence>
<evidence type="ECO:0000256" key="5">
    <source>
        <dbReference type="ARBA" id="ARBA00022826"/>
    </source>
</evidence>
<evidence type="ECO:0000313" key="16">
    <source>
        <dbReference type="Proteomes" id="UP000005408"/>
    </source>
</evidence>
<dbReference type="SUPFAM" id="SSF54695">
    <property type="entry name" value="POZ domain"/>
    <property type="match status" value="1"/>
</dbReference>
<feature type="transmembrane region" description="Helical" evidence="12">
    <location>
        <begin position="240"/>
        <end position="261"/>
    </location>
</feature>
<dbReference type="Pfam" id="PF02214">
    <property type="entry name" value="BTB_2"/>
    <property type="match status" value="1"/>
</dbReference>
<dbReference type="Gene3D" id="1.20.120.350">
    <property type="entry name" value="Voltage-gated potassium channels. Chain C"/>
    <property type="match status" value="1"/>
</dbReference>
<dbReference type="FunFam" id="1.10.287.70:FF:000028">
    <property type="entry name" value="potassium voltage-gated channel subfamily D member 3"/>
    <property type="match status" value="1"/>
</dbReference>
<dbReference type="InterPro" id="IPR005821">
    <property type="entry name" value="Ion_trans_dom"/>
</dbReference>
<dbReference type="PANTHER" id="PTHR11537">
    <property type="entry name" value="VOLTAGE-GATED POTASSIUM CHANNEL"/>
    <property type="match status" value="1"/>
</dbReference>
<dbReference type="CDD" id="cd18317">
    <property type="entry name" value="BTB_POZ_Kv"/>
    <property type="match status" value="1"/>
</dbReference>
<evidence type="ECO:0000256" key="11">
    <source>
        <dbReference type="ARBA" id="ARBA00023303"/>
    </source>
</evidence>
<evidence type="ECO:0000256" key="1">
    <source>
        <dbReference type="ARBA" id="ARBA00004141"/>
    </source>
</evidence>
<dbReference type="SUPFAM" id="SSF81324">
    <property type="entry name" value="Voltage-gated potassium channels"/>
    <property type="match status" value="1"/>
</dbReference>
<evidence type="ECO:0000256" key="4">
    <source>
        <dbReference type="ARBA" id="ARBA00022692"/>
    </source>
</evidence>
<feature type="transmembrane region" description="Helical" evidence="12">
    <location>
        <begin position="147"/>
        <end position="171"/>
    </location>
</feature>